<feature type="region of interest" description="Disordered" evidence="1">
    <location>
        <begin position="619"/>
        <end position="639"/>
    </location>
</feature>
<evidence type="ECO:0000313" key="3">
    <source>
        <dbReference type="EMBL" id="PNY06364.1"/>
    </source>
</evidence>
<reference evidence="3 4" key="2">
    <citation type="journal article" date="2017" name="Front. Plant Sci.">
        <title>Gene Classification and Mining of Molecular Markers Useful in Red Clover (Trifolium pratense) Breeding.</title>
        <authorList>
            <person name="Istvanek J."/>
            <person name="Dluhosova J."/>
            <person name="Dluhos P."/>
            <person name="Patkova L."/>
            <person name="Nedelnik J."/>
            <person name="Repkova J."/>
        </authorList>
    </citation>
    <scope>NUCLEOTIDE SEQUENCE [LARGE SCALE GENOMIC DNA]</scope>
    <source>
        <strain evidence="4">cv. Tatra</strain>
        <tissue evidence="3">Young leaves</tissue>
    </source>
</reference>
<dbReference type="PANTHER" id="PTHR13199">
    <property type="entry name" value="GH03947P"/>
    <property type="match status" value="1"/>
</dbReference>
<reference evidence="3 4" key="1">
    <citation type="journal article" date="2014" name="Am. J. Bot.">
        <title>Genome assembly and annotation for red clover (Trifolium pratense; Fabaceae).</title>
        <authorList>
            <person name="Istvanek J."/>
            <person name="Jaros M."/>
            <person name="Krenek A."/>
            <person name="Repkova J."/>
        </authorList>
    </citation>
    <scope>NUCLEOTIDE SEQUENCE [LARGE SCALE GENOMIC DNA]</scope>
    <source>
        <strain evidence="4">cv. Tatra</strain>
        <tissue evidence="3">Young leaves</tissue>
    </source>
</reference>
<dbReference type="InterPro" id="IPR025261">
    <property type="entry name" value="Atos-like_cons_dom"/>
</dbReference>
<dbReference type="STRING" id="57577.A0A2K3NTJ6"/>
<comment type="caution">
    <text evidence="3">The sequence shown here is derived from an EMBL/GenBank/DDBJ whole genome shotgun (WGS) entry which is preliminary data.</text>
</comment>
<feature type="domain" description="Atos-like conserved" evidence="2">
    <location>
        <begin position="391"/>
        <end position="450"/>
    </location>
</feature>
<dbReference type="InterPro" id="IPR051506">
    <property type="entry name" value="ATOS_Transcription_Regulators"/>
</dbReference>
<protein>
    <recommendedName>
        <fullName evidence="2">Atos-like conserved domain-containing protein</fullName>
    </recommendedName>
</protein>
<evidence type="ECO:0000313" key="4">
    <source>
        <dbReference type="Proteomes" id="UP000236291"/>
    </source>
</evidence>
<dbReference type="Pfam" id="PF13915">
    <property type="entry name" value="DUF4210"/>
    <property type="match status" value="1"/>
</dbReference>
<gene>
    <name evidence="3" type="ORF">L195_g002829</name>
</gene>
<dbReference type="InterPro" id="IPR033473">
    <property type="entry name" value="Atos-like_C"/>
</dbReference>
<dbReference type="PANTHER" id="PTHR13199:SF23">
    <property type="entry name" value="MEIOSIS CHROMOSOME SEGREGATION FAMILY PROTEIN"/>
    <property type="match status" value="1"/>
</dbReference>
<accession>A0A2K3NTJ6</accession>
<evidence type="ECO:0000256" key="1">
    <source>
        <dbReference type="SAM" id="MobiDB-lite"/>
    </source>
</evidence>
<feature type="compositionally biased region" description="Low complexity" evidence="1">
    <location>
        <begin position="625"/>
        <end position="639"/>
    </location>
</feature>
<dbReference type="SMART" id="SM01177">
    <property type="entry name" value="DUF4210"/>
    <property type="match status" value="1"/>
</dbReference>
<dbReference type="Pfam" id="PF13889">
    <property type="entry name" value="Chromosome_seg"/>
    <property type="match status" value="1"/>
</dbReference>
<dbReference type="EMBL" id="ASHM01001270">
    <property type="protein sequence ID" value="PNY06364.1"/>
    <property type="molecule type" value="Genomic_DNA"/>
</dbReference>
<feature type="compositionally biased region" description="Basic and acidic residues" evidence="1">
    <location>
        <begin position="710"/>
        <end position="725"/>
    </location>
</feature>
<dbReference type="AlphaFoldDB" id="A0A2K3NTJ6"/>
<sequence length="857" mass="94788">MGLPQIPSSEAAEKVQLLGVASNSSPQFSDASPTSISSMNSVNTHGYTACTLGSSFDDFPKNASLEMSNVSDNTFYRGAMEVTSNVHSLKIGSSDRNTLSASKSERRVQTPASRVVGFEAGRTSSLIDGIAEVPANDAETATSLVRKRLLSPLSSMLSPSHFKGDSLDIGSRNNEAFSLVKNEDIRKSTAQDNKKANIGCKSSYTMPSWSLTNCFEQKNIQQSRESLFQTDGPLLENRGFISQGSSPTLRIEHLRESSILVRPQSGIIAVSPVSSPLSLSPLGPRFSERMKTAARCRSVTEEIKNCNITLRSEEEPLDNSSSYLLLNNKDDDLEISHTSFEDVEFSFKEFCPSSLDEISCMNWPVSQESAPISNSMRFTRSLSGLSVRRSLVGSFEESLLSGRFISGNHSKKLDGFLAVLSISGGNFSPKSQKLPFSVTSVDGDSYLLYYASIDLAGNSSSNKFRGQLLKRGSRNDDSQSVKSRFRIPMKGRIQLVLSNPEKTPLHTFFCNYDLSDMPSGTKDQKDANFQVLFTLASLMSVNEDLVHSMYCNLELLRYSLVSQLQSGYDPYPMCDLPWLLSQTYVETPILDVISLKISNFLFITEQTFLRQKITLESSSSTSPQLKNSSSGLGSGNEKGIPLVQKNQDIPCSGEVMHSDAVDVESKTKSENQRNILNKEDSFKKSPDMKILGVPSSVKLDHGSLTDECEKTERKESWEKTCDESGKSLNSSSAGPLRYALHLRFICPSPKKSSKSVKKSSFSFPEKAGLDNEGERRFYLCNDLKVVFPQRHSDADEGKVSGVAVIKSQHKNKIGAAEIRMLRWMSENISVSQGLLWSVWQMNVEYHFPEDPRYFDLN</sequence>
<feature type="region of interest" description="Disordered" evidence="1">
    <location>
        <begin position="710"/>
        <end position="729"/>
    </location>
</feature>
<proteinExistence type="predicted"/>
<name>A0A2K3NTJ6_TRIPR</name>
<evidence type="ECO:0000259" key="2">
    <source>
        <dbReference type="SMART" id="SM01177"/>
    </source>
</evidence>
<organism evidence="3 4">
    <name type="scientific">Trifolium pratense</name>
    <name type="common">Red clover</name>
    <dbReference type="NCBI Taxonomy" id="57577"/>
    <lineage>
        <taxon>Eukaryota</taxon>
        <taxon>Viridiplantae</taxon>
        <taxon>Streptophyta</taxon>
        <taxon>Embryophyta</taxon>
        <taxon>Tracheophyta</taxon>
        <taxon>Spermatophyta</taxon>
        <taxon>Magnoliopsida</taxon>
        <taxon>eudicotyledons</taxon>
        <taxon>Gunneridae</taxon>
        <taxon>Pentapetalae</taxon>
        <taxon>rosids</taxon>
        <taxon>fabids</taxon>
        <taxon>Fabales</taxon>
        <taxon>Fabaceae</taxon>
        <taxon>Papilionoideae</taxon>
        <taxon>50 kb inversion clade</taxon>
        <taxon>NPAAA clade</taxon>
        <taxon>Hologalegina</taxon>
        <taxon>IRL clade</taxon>
        <taxon>Trifolieae</taxon>
        <taxon>Trifolium</taxon>
    </lineage>
</organism>
<dbReference type="Proteomes" id="UP000236291">
    <property type="component" value="Unassembled WGS sequence"/>
</dbReference>